<evidence type="ECO:0000256" key="2">
    <source>
        <dbReference type="SAM" id="MobiDB-lite"/>
    </source>
</evidence>
<organism evidence="3 4">
    <name type="scientific">Penicillium daleae</name>
    <dbReference type="NCBI Taxonomy" id="63821"/>
    <lineage>
        <taxon>Eukaryota</taxon>
        <taxon>Fungi</taxon>
        <taxon>Dikarya</taxon>
        <taxon>Ascomycota</taxon>
        <taxon>Pezizomycotina</taxon>
        <taxon>Eurotiomycetes</taxon>
        <taxon>Eurotiomycetidae</taxon>
        <taxon>Eurotiales</taxon>
        <taxon>Aspergillaceae</taxon>
        <taxon>Penicillium</taxon>
    </lineage>
</organism>
<evidence type="ECO:0000313" key="4">
    <source>
        <dbReference type="Proteomes" id="UP001213681"/>
    </source>
</evidence>
<proteinExistence type="inferred from homology"/>
<dbReference type="RefSeq" id="XP_056761911.1">
    <property type="nucleotide sequence ID" value="XM_056913062.1"/>
</dbReference>
<dbReference type="Proteomes" id="UP001213681">
    <property type="component" value="Unassembled WGS sequence"/>
</dbReference>
<comment type="caution">
    <text evidence="3">The sequence shown here is derived from an EMBL/GenBank/DDBJ whole genome shotgun (WGS) entry which is preliminary data.</text>
</comment>
<evidence type="ECO:0000256" key="1">
    <source>
        <dbReference type="ARBA" id="ARBA00023604"/>
    </source>
</evidence>
<dbReference type="InterPro" id="IPR044053">
    <property type="entry name" value="AsaB-like"/>
</dbReference>
<comment type="similarity">
    <text evidence="1">Belongs to the asaB hydroxylase/desaturase family.</text>
</comment>
<dbReference type="GO" id="GO:0016491">
    <property type="term" value="F:oxidoreductase activity"/>
    <property type="evidence" value="ECO:0007669"/>
    <property type="project" value="InterPro"/>
</dbReference>
<sequence length="141" mass="16403">MQHTVRERPHDFIETGDASEEGSFKRVERKLPDEVDNIRNRRFQIVNVQPDDMVELDLIWPGYLGENLFLYFNPDYKLYFLDKQTRDEVLIFKQFDSKDGVAKNCLQGSFPDPRKGPSDNARVGFDVAVLMIYQVVLVALC</sequence>
<dbReference type="PANTHER" id="PTHR34598:SF3">
    <property type="entry name" value="OXIDOREDUCTASE AN1597"/>
    <property type="match status" value="1"/>
</dbReference>
<dbReference type="AlphaFoldDB" id="A0AAD6BZ43"/>
<evidence type="ECO:0000313" key="3">
    <source>
        <dbReference type="EMBL" id="KAJ5438682.1"/>
    </source>
</evidence>
<protein>
    <submittedName>
        <fullName evidence="3">Uncharacterized protein</fullName>
    </submittedName>
</protein>
<reference evidence="3" key="1">
    <citation type="submission" date="2022-12" db="EMBL/GenBank/DDBJ databases">
        <authorList>
            <person name="Petersen C."/>
        </authorList>
    </citation>
    <scope>NUCLEOTIDE SEQUENCE</scope>
    <source>
        <strain evidence="3">IBT 16125</strain>
    </source>
</reference>
<accession>A0AAD6BZ43</accession>
<feature type="region of interest" description="Disordered" evidence="2">
    <location>
        <begin position="1"/>
        <end position="23"/>
    </location>
</feature>
<gene>
    <name evidence="3" type="ORF">N7458_009680</name>
</gene>
<reference evidence="3" key="2">
    <citation type="journal article" date="2023" name="IMA Fungus">
        <title>Comparative genomic study of the Penicillium genus elucidates a diverse pangenome and 15 lateral gene transfer events.</title>
        <authorList>
            <person name="Petersen C."/>
            <person name="Sorensen T."/>
            <person name="Nielsen M.R."/>
            <person name="Sondergaard T.E."/>
            <person name="Sorensen J.L."/>
            <person name="Fitzpatrick D.A."/>
            <person name="Frisvad J.C."/>
            <person name="Nielsen K.L."/>
        </authorList>
    </citation>
    <scope>NUCLEOTIDE SEQUENCE</scope>
    <source>
        <strain evidence="3">IBT 16125</strain>
    </source>
</reference>
<keyword evidence="4" id="KW-1185">Reference proteome</keyword>
<dbReference type="PANTHER" id="PTHR34598">
    <property type="entry name" value="BLL6449 PROTEIN"/>
    <property type="match status" value="1"/>
</dbReference>
<feature type="compositionally biased region" description="Basic and acidic residues" evidence="2">
    <location>
        <begin position="1"/>
        <end position="13"/>
    </location>
</feature>
<dbReference type="GeneID" id="81603305"/>
<dbReference type="EMBL" id="JAPVEA010000008">
    <property type="protein sequence ID" value="KAJ5438682.1"/>
    <property type="molecule type" value="Genomic_DNA"/>
</dbReference>
<name>A0AAD6BZ43_9EURO</name>